<dbReference type="SMART" id="SM00717">
    <property type="entry name" value="SANT"/>
    <property type="match status" value="1"/>
</dbReference>
<feature type="compositionally biased region" description="Basic and acidic residues" evidence="1">
    <location>
        <begin position="269"/>
        <end position="281"/>
    </location>
</feature>
<dbReference type="InterPro" id="IPR001005">
    <property type="entry name" value="SANT/Myb"/>
</dbReference>
<feature type="region of interest" description="Disordered" evidence="1">
    <location>
        <begin position="302"/>
        <end position="371"/>
    </location>
</feature>
<dbReference type="CDD" id="cd11660">
    <property type="entry name" value="SANT_TRF"/>
    <property type="match status" value="1"/>
</dbReference>
<feature type="region of interest" description="Disordered" evidence="1">
    <location>
        <begin position="261"/>
        <end position="281"/>
    </location>
</feature>
<dbReference type="Gene3D" id="1.10.10.60">
    <property type="entry name" value="Homeodomain-like"/>
    <property type="match status" value="1"/>
</dbReference>
<dbReference type="Pfam" id="PF13921">
    <property type="entry name" value="Myb_DNA-bind_6"/>
    <property type="match status" value="1"/>
</dbReference>
<proteinExistence type="predicted"/>
<evidence type="ECO:0000259" key="2">
    <source>
        <dbReference type="PROSITE" id="PS50090"/>
    </source>
</evidence>
<feature type="compositionally biased region" description="Basic and acidic residues" evidence="1">
    <location>
        <begin position="204"/>
        <end position="223"/>
    </location>
</feature>
<dbReference type="Gene3D" id="3.30.200.20">
    <property type="entry name" value="Phosphorylase Kinase, domain 1"/>
    <property type="match status" value="1"/>
</dbReference>
<feature type="compositionally biased region" description="Polar residues" evidence="1">
    <location>
        <begin position="316"/>
        <end position="355"/>
    </location>
</feature>
<dbReference type="PANTHER" id="PTHR46993:SF7">
    <property type="entry name" value="MYB-LIKE HTH TRANSCRIPTIONAL REGULATOR FAMILY PROTEIN"/>
    <property type="match status" value="1"/>
</dbReference>
<name>A0ABQ7KP32_BRACM</name>
<evidence type="ECO:0000256" key="1">
    <source>
        <dbReference type="SAM" id="MobiDB-lite"/>
    </source>
</evidence>
<dbReference type="PROSITE" id="PS50090">
    <property type="entry name" value="MYB_LIKE"/>
    <property type="match status" value="1"/>
</dbReference>
<feature type="region of interest" description="Disordered" evidence="1">
    <location>
        <begin position="700"/>
        <end position="722"/>
    </location>
</feature>
<accession>A0ABQ7KP32</accession>
<dbReference type="Proteomes" id="UP000823674">
    <property type="component" value="Chromosome A10"/>
</dbReference>
<evidence type="ECO:0000313" key="3">
    <source>
        <dbReference type="EMBL" id="KAG5376254.1"/>
    </source>
</evidence>
<dbReference type="InterPro" id="IPR011009">
    <property type="entry name" value="Kinase-like_dom_sf"/>
</dbReference>
<dbReference type="SUPFAM" id="SSF46689">
    <property type="entry name" value="Homeodomain-like"/>
    <property type="match status" value="1"/>
</dbReference>
<dbReference type="EMBL" id="JADBGQ010000010">
    <property type="protein sequence ID" value="KAG5376254.1"/>
    <property type="molecule type" value="Genomic_DNA"/>
</dbReference>
<protein>
    <recommendedName>
        <fullName evidence="2">Myb-like domain-containing protein</fullName>
    </recommendedName>
</protein>
<dbReference type="Gene3D" id="3.10.20.90">
    <property type="entry name" value="Phosphatidylinositol 3-kinase Catalytic Subunit, Chain A, domain 1"/>
    <property type="match status" value="1"/>
</dbReference>
<feature type="region of interest" description="Disordered" evidence="1">
    <location>
        <begin position="195"/>
        <end position="245"/>
    </location>
</feature>
<feature type="domain" description="Myb-like" evidence="2">
    <location>
        <begin position="388"/>
        <end position="441"/>
    </location>
</feature>
<organism evidence="3 4">
    <name type="scientific">Brassica rapa subsp. trilocularis</name>
    <dbReference type="NCBI Taxonomy" id="1813537"/>
    <lineage>
        <taxon>Eukaryota</taxon>
        <taxon>Viridiplantae</taxon>
        <taxon>Streptophyta</taxon>
        <taxon>Embryophyta</taxon>
        <taxon>Tracheophyta</taxon>
        <taxon>Spermatophyta</taxon>
        <taxon>Magnoliopsida</taxon>
        <taxon>eudicotyledons</taxon>
        <taxon>Gunneridae</taxon>
        <taxon>Pentapetalae</taxon>
        <taxon>rosids</taxon>
        <taxon>malvids</taxon>
        <taxon>Brassicales</taxon>
        <taxon>Brassicaceae</taxon>
        <taxon>Brassiceae</taxon>
        <taxon>Brassica</taxon>
    </lineage>
</organism>
<reference evidence="3 4" key="1">
    <citation type="submission" date="2021-03" db="EMBL/GenBank/DDBJ databases">
        <authorList>
            <person name="King G.J."/>
            <person name="Bancroft I."/>
            <person name="Baten A."/>
            <person name="Bloomfield J."/>
            <person name="Borpatragohain P."/>
            <person name="He Z."/>
            <person name="Irish N."/>
            <person name="Irwin J."/>
            <person name="Liu K."/>
            <person name="Mauleon R.P."/>
            <person name="Moore J."/>
            <person name="Morris R."/>
            <person name="Ostergaard L."/>
            <person name="Wang B."/>
            <person name="Wells R."/>
        </authorList>
    </citation>
    <scope>NUCLEOTIDE SEQUENCE [LARGE SCALE GENOMIC DNA]</scope>
    <source>
        <strain evidence="3">R-o-18</strain>
        <tissue evidence="3">Leaf</tissue>
    </source>
</reference>
<gene>
    <name evidence="3" type="primary">A10p021590.1_BraROA</name>
    <name evidence="3" type="ORF">IGI04_040850</name>
</gene>
<sequence>MEVMDKWVAEFLIRSQHNPTVSPTNLLSALRFGDSDECVTLKVSSVLRDLHDSLLRGSVDEGTLDLLEILEKLQRSVITESHKSAYCWTAAECTLRFMWPLDPLDGLFTDALERIWTKRIGILKESGSGLVSDELVKWETDLKKAVEDPVMYQRIRESNIRYTAISFLNQLLKEQWGLLGSSSLEAVAQRRFRKRKGENNVEGDGVRSREGPNGVDERTERLESGNIDNANENGDNRDVEGVGCLEDDGIDKVNEQLAAEEEGTLGAQEQEHESSRDKGDEMAAWELKDYLLEIQRQIDPSTRQVQEPNDAIDHSVNVTSQPSRVNRTGTSGQNHIETPQQDNASEKGSSSQGTWSGRVRPRLSSPVPLNVSPLKKINSPVRRPKKFWTPEEVEALRAGVKEYATLFAKYGKAWKDIKNANPAVLAERTEVDLKDKWRNLVRTLNCMRPEGSRRQQKNQMFNEYVETDPTGRYGRFAEVLGRGAMKTVYKAIDEMLGIEVAWSQVKLKEVLRSSVDLQRLYSEVHLLSTLNHKSIIRFYTSWIDGKLPGAFYRVEDIEAQRFIGKCLVPASKRVSARELLQDPFLASDDSWMVYASGARNLKPFLNENEMDRLKLEDNETEELDSEDNKIYLKLPIANENGLAKNVSFCFDIVNDTSIDVATEMVKELEITEWDLVEIAKMIDGEISSLVPGWRSEEDDESLHDFHTPYHSSSSPSSSRASLSNYMAPGRQDWLQDDFHDETYSQSSSNSGSYSNLNYISVDEHISSQPPAMNRTHNVTRFCPEESYHLHSGQANMYAASSSSSNLRLASDNRVLTRNRSLVDVQGQLLHRSLVEEARKRRLIKTVGDVENVGFQSPYAVSRKPRSSRR</sequence>
<comment type="caution">
    <text evidence="3">The sequence shown here is derived from an EMBL/GenBank/DDBJ whole genome shotgun (WGS) entry which is preliminary data.</text>
</comment>
<keyword evidence="4" id="KW-1185">Reference proteome</keyword>
<dbReference type="SUPFAM" id="SSF56112">
    <property type="entry name" value="Protein kinase-like (PK-like)"/>
    <property type="match status" value="1"/>
</dbReference>
<dbReference type="PANTHER" id="PTHR46993">
    <property type="entry name" value="MYB TRANSCRIPTION FACTOR"/>
    <property type="match status" value="1"/>
</dbReference>
<feature type="compositionally biased region" description="Low complexity" evidence="1">
    <location>
        <begin position="711"/>
        <end position="722"/>
    </location>
</feature>
<dbReference type="InterPro" id="IPR009057">
    <property type="entry name" value="Homeodomain-like_sf"/>
</dbReference>
<evidence type="ECO:0000313" key="4">
    <source>
        <dbReference type="Proteomes" id="UP000823674"/>
    </source>
</evidence>